<evidence type="ECO:0000256" key="7">
    <source>
        <dbReference type="ARBA" id="ARBA00022723"/>
    </source>
</evidence>
<dbReference type="InterPro" id="IPR003701">
    <property type="entry name" value="Mre11"/>
</dbReference>
<dbReference type="GO" id="GO:0030870">
    <property type="term" value="C:Mre11 complex"/>
    <property type="evidence" value="ECO:0007669"/>
    <property type="project" value="UniProtKB-UniRule"/>
</dbReference>
<dbReference type="GO" id="GO:0031573">
    <property type="term" value="P:mitotic intra-S DNA damage checkpoint signaling"/>
    <property type="evidence" value="ECO:0007669"/>
    <property type="project" value="TreeGrafter"/>
</dbReference>
<keyword evidence="7" id="KW-0479">Metal-binding</keyword>
<evidence type="ECO:0000313" key="21">
    <source>
        <dbReference type="EMBL" id="KAJ1960486.1"/>
    </source>
</evidence>
<comment type="caution">
    <text evidence="21">The sequence shown here is derived from an EMBL/GenBank/DDBJ whole genome shotgun (WGS) entry which is preliminary data.</text>
</comment>
<dbReference type="PANTHER" id="PTHR10139">
    <property type="entry name" value="DOUBLE-STRAND BREAK REPAIR PROTEIN MRE11"/>
    <property type="match status" value="1"/>
</dbReference>
<dbReference type="Gene3D" id="3.60.21.10">
    <property type="match status" value="1"/>
</dbReference>
<accession>A0A9W8E0W0</accession>
<evidence type="ECO:0000256" key="13">
    <source>
        <dbReference type="ARBA" id="ARBA00023211"/>
    </source>
</evidence>
<name>A0A9W8E0W0_9FUNG</name>
<keyword evidence="13 16" id="KW-0464">Manganese</keyword>
<evidence type="ECO:0000259" key="20">
    <source>
        <dbReference type="SMART" id="SM01347"/>
    </source>
</evidence>
<evidence type="ECO:0000256" key="10">
    <source>
        <dbReference type="ARBA" id="ARBA00022801"/>
    </source>
</evidence>
<keyword evidence="5" id="KW-0158">Chromosome</keyword>
<keyword evidence="8 16" id="KW-0255">Endonuclease</keyword>
<evidence type="ECO:0000256" key="12">
    <source>
        <dbReference type="ARBA" id="ARBA00023204"/>
    </source>
</evidence>
<evidence type="ECO:0000256" key="15">
    <source>
        <dbReference type="ARBA" id="ARBA00023254"/>
    </source>
</evidence>
<dbReference type="Proteomes" id="UP001150925">
    <property type="component" value="Unassembled WGS sequence"/>
</dbReference>
<comment type="similarity">
    <text evidence="4 16 18">Belongs to the MRE11/RAD32 family.</text>
</comment>
<dbReference type="EMBL" id="JANBPY010001330">
    <property type="protein sequence ID" value="KAJ1960486.1"/>
    <property type="molecule type" value="Genomic_DNA"/>
</dbReference>
<comment type="function">
    <text evidence="16">Core component of the MRN complex, which plays a central role in double-strand break (DSB) repair, DNA recombination, maintenance of telomere integrity and meiosis. The MRN complex is involved in the repair of DNA double-strand breaks (DSBs) via homologous recombination (HR), an error-free mechanism which primarily occurs during S and G2 phases. The complex (1) mediates the end resection of damaged DNA, which generates proper single-stranded DNA, a key initial steps in HR, and is (2) required for the recruitment of other repair factors and efficient activation of ATM and ATR upon DNA damage. Within the MRN complex, MRE11 possesses both single-strand endonuclease activity and double-strand-specific 3'-5' exonuclease activity. MRE11 first endonucleolytically cleaves the 5' strand at DNA DSB ends to prevent non-homologous end joining (NHEJ) and licence HR. It then generates a single-stranded DNA gap via 3' to 5' exonucleolytic degradation, which is required for single-strand invasion and recombination.</text>
</comment>
<evidence type="ECO:0000256" key="17">
    <source>
        <dbReference type="PIRSR" id="PIRSR000882-1"/>
    </source>
</evidence>
<feature type="compositionally biased region" description="Polar residues" evidence="19">
    <location>
        <begin position="673"/>
        <end position="685"/>
    </location>
</feature>
<dbReference type="GO" id="GO:0000014">
    <property type="term" value="F:single-stranded DNA endodeoxyribonuclease activity"/>
    <property type="evidence" value="ECO:0007669"/>
    <property type="project" value="TreeGrafter"/>
</dbReference>
<keyword evidence="6 16" id="KW-0540">Nuclease</keyword>
<feature type="compositionally biased region" description="Polar residues" evidence="19">
    <location>
        <begin position="695"/>
        <end position="705"/>
    </location>
</feature>
<evidence type="ECO:0000256" key="3">
    <source>
        <dbReference type="ARBA" id="ARBA00004286"/>
    </source>
</evidence>
<evidence type="ECO:0000256" key="16">
    <source>
        <dbReference type="PIRNR" id="PIRNR000882"/>
    </source>
</evidence>
<dbReference type="InterPro" id="IPR041796">
    <property type="entry name" value="Mre11_N"/>
</dbReference>
<keyword evidence="22" id="KW-1185">Reference proteome</keyword>
<dbReference type="GO" id="GO:0035861">
    <property type="term" value="C:site of double-strand break"/>
    <property type="evidence" value="ECO:0007669"/>
    <property type="project" value="TreeGrafter"/>
</dbReference>
<dbReference type="GO" id="GO:0007095">
    <property type="term" value="P:mitotic G2 DNA damage checkpoint signaling"/>
    <property type="evidence" value="ECO:0007669"/>
    <property type="project" value="TreeGrafter"/>
</dbReference>
<proteinExistence type="inferred from homology"/>
<evidence type="ECO:0000256" key="8">
    <source>
        <dbReference type="ARBA" id="ARBA00022759"/>
    </source>
</evidence>
<evidence type="ECO:0000256" key="5">
    <source>
        <dbReference type="ARBA" id="ARBA00022454"/>
    </source>
</evidence>
<keyword evidence="10 16" id="KW-0378">Hydrolase</keyword>
<dbReference type="SUPFAM" id="SSF56300">
    <property type="entry name" value="Metallo-dependent phosphatases"/>
    <property type="match status" value="1"/>
</dbReference>
<dbReference type="InterPro" id="IPR038487">
    <property type="entry name" value="Mre11_capping_dom"/>
</dbReference>
<dbReference type="GO" id="GO:0097552">
    <property type="term" value="P:mitochondrial double-strand break repair via homologous recombination"/>
    <property type="evidence" value="ECO:0007669"/>
    <property type="project" value="TreeGrafter"/>
</dbReference>
<keyword evidence="15 16" id="KW-0469">Meiosis</keyword>
<dbReference type="GO" id="GO:0042138">
    <property type="term" value="P:meiotic DNA double-strand break formation"/>
    <property type="evidence" value="ECO:0007669"/>
    <property type="project" value="TreeGrafter"/>
</dbReference>
<sequence>MPQSDNVLRLLLATDNHLGYLEKDPVRGDDSFLAFEEILQIAQTEEVDGILLGGDLFHDNRPSRKTLYRTLKLLRQYCLGDRPCAVQFQSDPLQTLENSFGAVNYEDPNLNVGIPVFTIHGNHDDPTGDGGLSAIDLLSTAGLVNYFGKNEQVDRISVPPLLLRKGCTMLALYGLGNIRDERLHRTFLAGQVAFTDPPEPQDEWFQLFVLHQNRIAHGPTNYIPEEFLDSRFHLVMWGHEHECRIEPERNPTRGFSITQPGSSVATALCEGEAKPKHVAILEIHRQAFKLRKIRLKHVRPFAMQTLALNEIPDLRPFDEQGTMRALARVVDDMLESVVTTWLADLGLGMTIHDLPEALQQLSLPLVRLRVDYSGGYHAINPQRFGNQFVDRVANPKDILYYHRQRKSAASIRNNILLNPAQLALNPNSVEGLGIEDLVEEFLDGKDLQVFLDQELNEAVRLFVDKEESSAITSMVGSYIKDTQTQLNRRGTVVDDQQLRHELLCLRQHRSSKNGPMSEDTSEPSFLTETRDAPQGSNDSQGVQVKRELDFESNAQGQFATLDVTEEPPRTRSRNTSTRAKTRKTTETQRNRITRTNPVFPVVNCDNDLKGHSTDSAIVTLSSDDNDGNSNQMTGISDRIESPPPPPPSLRSSAPATRRTTRSQRSQLGTSSRNSSTTQRKTSQPARQARPKRASRQATLEFSSDNGLAAVEPQTISSQSTTQDTAQTTIVEPRTTRNSSRTSSKTHLGSSTQLPELPTVSDDDEPDNFAEFSRLLRNRGRGTNNG</sequence>
<keyword evidence="12 16" id="KW-0234">DNA repair</keyword>
<feature type="compositionally biased region" description="Low complexity" evidence="19">
    <location>
        <begin position="735"/>
        <end position="745"/>
    </location>
</feature>
<comment type="cofactor">
    <cofactor evidence="1 16">
        <name>Mn(2+)</name>
        <dbReference type="ChEBI" id="CHEBI:29035"/>
    </cofactor>
</comment>
<evidence type="ECO:0000256" key="2">
    <source>
        <dbReference type="ARBA" id="ARBA00004123"/>
    </source>
</evidence>
<dbReference type="InterPro" id="IPR004843">
    <property type="entry name" value="Calcineurin-like_PHP"/>
</dbReference>
<dbReference type="InterPro" id="IPR029052">
    <property type="entry name" value="Metallo-depent_PP-like"/>
</dbReference>
<feature type="compositionally biased region" description="Low complexity" evidence="19">
    <location>
        <begin position="713"/>
        <end position="728"/>
    </location>
</feature>
<keyword evidence="14 16" id="KW-0539">Nucleus</keyword>
<keyword evidence="9 16" id="KW-0227">DNA damage</keyword>
<dbReference type="AlphaFoldDB" id="A0A9W8E0W0"/>
<feature type="compositionally biased region" description="Low complexity" evidence="19">
    <location>
        <begin position="649"/>
        <end position="672"/>
    </location>
</feature>
<evidence type="ECO:0000256" key="4">
    <source>
        <dbReference type="ARBA" id="ARBA00009028"/>
    </source>
</evidence>
<dbReference type="OrthoDB" id="30417at2759"/>
<feature type="domain" description="Mre11 DNA-binding" evidence="20">
    <location>
        <begin position="288"/>
        <end position="462"/>
    </location>
</feature>
<evidence type="ECO:0000313" key="22">
    <source>
        <dbReference type="Proteomes" id="UP001150925"/>
    </source>
</evidence>
<protein>
    <recommendedName>
        <fullName evidence="16">Double-strand break repair protein</fullName>
    </recommendedName>
</protein>
<evidence type="ECO:0000256" key="18">
    <source>
        <dbReference type="RuleBase" id="RU003447"/>
    </source>
</evidence>
<dbReference type="NCBIfam" id="TIGR00583">
    <property type="entry name" value="mre11"/>
    <property type="match status" value="1"/>
</dbReference>
<dbReference type="Pfam" id="PF04152">
    <property type="entry name" value="Mre11_DNA_bind"/>
    <property type="match status" value="1"/>
</dbReference>
<organism evidence="21 22">
    <name type="scientific">Dispira parvispora</name>
    <dbReference type="NCBI Taxonomy" id="1520584"/>
    <lineage>
        <taxon>Eukaryota</taxon>
        <taxon>Fungi</taxon>
        <taxon>Fungi incertae sedis</taxon>
        <taxon>Zoopagomycota</taxon>
        <taxon>Kickxellomycotina</taxon>
        <taxon>Dimargaritomycetes</taxon>
        <taxon>Dimargaritales</taxon>
        <taxon>Dimargaritaceae</taxon>
        <taxon>Dispira</taxon>
    </lineage>
</organism>
<evidence type="ECO:0000256" key="14">
    <source>
        <dbReference type="ARBA" id="ARBA00023242"/>
    </source>
</evidence>
<dbReference type="SMART" id="SM01347">
    <property type="entry name" value="Mre11_DNA_bind"/>
    <property type="match status" value="1"/>
</dbReference>
<dbReference type="CDD" id="cd00840">
    <property type="entry name" value="MPP_Mre11_N"/>
    <property type="match status" value="1"/>
</dbReference>
<dbReference type="GO" id="GO:0008296">
    <property type="term" value="F:3'-5'-DNA exonuclease activity"/>
    <property type="evidence" value="ECO:0007669"/>
    <property type="project" value="InterPro"/>
</dbReference>
<dbReference type="Pfam" id="PF00149">
    <property type="entry name" value="Metallophos"/>
    <property type="match status" value="1"/>
</dbReference>
<evidence type="ECO:0000256" key="11">
    <source>
        <dbReference type="ARBA" id="ARBA00022839"/>
    </source>
</evidence>
<dbReference type="GO" id="GO:0030145">
    <property type="term" value="F:manganese ion binding"/>
    <property type="evidence" value="ECO:0007669"/>
    <property type="project" value="UniProtKB-UniRule"/>
</dbReference>
<dbReference type="GO" id="GO:0006303">
    <property type="term" value="P:double-strand break repair via nonhomologous end joining"/>
    <property type="evidence" value="ECO:0007669"/>
    <property type="project" value="TreeGrafter"/>
</dbReference>
<evidence type="ECO:0000256" key="6">
    <source>
        <dbReference type="ARBA" id="ARBA00022722"/>
    </source>
</evidence>
<dbReference type="GO" id="GO:0000724">
    <property type="term" value="P:double-strand break repair via homologous recombination"/>
    <property type="evidence" value="ECO:0007669"/>
    <property type="project" value="TreeGrafter"/>
</dbReference>
<evidence type="ECO:0000256" key="1">
    <source>
        <dbReference type="ARBA" id="ARBA00001936"/>
    </source>
</evidence>
<evidence type="ECO:0000256" key="19">
    <source>
        <dbReference type="SAM" id="MobiDB-lite"/>
    </source>
</evidence>
<dbReference type="GO" id="GO:0000723">
    <property type="term" value="P:telomere maintenance"/>
    <property type="evidence" value="ECO:0007669"/>
    <property type="project" value="TreeGrafter"/>
</dbReference>
<dbReference type="PIRSF" id="PIRSF000882">
    <property type="entry name" value="DSB_repair_MRE11"/>
    <property type="match status" value="1"/>
</dbReference>
<feature type="compositionally biased region" description="Polar residues" evidence="19">
    <location>
        <begin position="613"/>
        <end position="634"/>
    </location>
</feature>
<keyword evidence="11 16" id="KW-0269">Exonuclease</keyword>
<dbReference type="Gene3D" id="3.30.110.110">
    <property type="entry name" value="Mre11, capping domain"/>
    <property type="match status" value="1"/>
</dbReference>
<reference evidence="21" key="1">
    <citation type="submission" date="2022-07" db="EMBL/GenBank/DDBJ databases">
        <title>Phylogenomic reconstructions and comparative analyses of Kickxellomycotina fungi.</title>
        <authorList>
            <person name="Reynolds N.K."/>
            <person name="Stajich J.E."/>
            <person name="Barry K."/>
            <person name="Grigoriev I.V."/>
            <person name="Crous P."/>
            <person name="Smith M.E."/>
        </authorList>
    </citation>
    <scope>NUCLEOTIDE SEQUENCE</scope>
    <source>
        <strain evidence="21">RSA 1196</strain>
    </source>
</reference>
<comment type="subcellular location">
    <subcellularLocation>
        <location evidence="3">Chromosome</location>
    </subcellularLocation>
    <subcellularLocation>
        <location evidence="2 16">Nucleus</location>
    </subcellularLocation>
</comment>
<evidence type="ECO:0000256" key="9">
    <source>
        <dbReference type="ARBA" id="ARBA00022763"/>
    </source>
</evidence>
<dbReference type="PANTHER" id="PTHR10139:SF1">
    <property type="entry name" value="DOUBLE-STRAND BREAK REPAIR PROTEIN MRE11"/>
    <property type="match status" value="1"/>
</dbReference>
<feature type="region of interest" description="Disordered" evidence="19">
    <location>
        <begin position="506"/>
        <end position="785"/>
    </location>
</feature>
<dbReference type="InterPro" id="IPR007281">
    <property type="entry name" value="Mre11_DNA-bd"/>
</dbReference>
<feature type="active site" description="Proton donor" evidence="17">
    <location>
        <position position="123"/>
    </location>
</feature>
<gene>
    <name evidence="21" type="primary">MRE11</name>
    <name evidence="21" type="ORF">IWQ62_004214</name>
</gene>
<dbReference type="FunFam" id="3.60.21.10:FF:000011">
    <property type="entry name" value="Double-strand break repair protein"/>
    <property type="match status" value="1"/>
</dbReference>